<feature type="signal peptide" evidence="2">
    <location>
        <begin position="1"/>
        <end position="20"/>
    </location>
</feature>
<evidence type="ECO:0000256" key="2">
    <source>
        <dbReference type="SAM" id="SignalP"/>
    </source>
</evidence>
<reference evidence="5" key="1">
    <citation type="journal article" date="2019" name="Int. J. Syst. Evol. Microbiol.">
        <title>The Global Catalogue of Microorganisms (GCM) 10K type strain sequencing project: providing services to taxonomists for standard genome sequencing and annotation.</title>
        <authorList>
            <consortium name="The Broad Institute Genomics Platform"/>
            <consortium name="The Broad Institute Genome Sequencing Center for Infectious Disease"/>
            <person name="Wu L."/>
            <person name="Ma J."/>
        </authorList>
    </citation>
    <scope>NUCLEOTIDE SEQUENCE [LARGE SCALE GENOMIC DNA]</scope>
    <source>
        <strain evidence="5">JCM 18015</strain>
    </source>
</reference>
<proteinExistence type="predicted"/>
<sequence>MNRVLCAVLALLVTAAVASAQPMLNRHDVDFAGWTGTAIDGEIVGRDFDRYELQGVAGNTLTIRLNTPHTGTYFNVYTPGNGPGDEALANSSLIGGPVLDLNEFSGTLPETGVYEVVVYMVRAAARRDEVAPYSIEFDMLQPTDADDPDAALRYFQVRTRARGGHLNVHTGPSTDAPRVGRYDNGAVLRDIGGCAQNGGREWCEVMAYDGGLAGYVAREFLAPVSRHHGAAPVTPPRRGSALPQTPATPTRAGITTTSDWFHVHLTNPGGHLNVHAEPSAASVRVGRLPDGADLRNVGGCVASGGRTWCDVMQAGGGVSGWVAAEYLRDGHPPAAALTTRSGAPRPVTNDFADGMAGGPDWWQVDLNRSGSALRVHTRPSTHAPILARFPNGATLRNAGGCRMSEGRRWCYVSSVSGDATGWVAGDFLREGAAPGVASHLPSPVPQAPVAPAAPAAPADPAPQDFGPSYDMTGTLTCYADRDASAAECSYGTVHEGSGNGFLQITEGGYGGRAISFEAGVPVYFDQSQADGDISMIVAQQGDLWIVSIGEARFEIPVALFQPHRDMGAAVQLPLAPPPMEEDATVPGTNFNATTQIPCVRDMDAAEAMCDAGVVRNGDGTGYIDISWPDGGGRVIYFEGNTPHHYDEAQADGGAQMTVSRDENDNFVVFVGQARFVIPSALITGG</sequence>
<name>A0ABP9L2C5_9RHOB</name>
<dbReference type="Pfam" id="PF08239">
    <property type="entry name" value="SH3_3"/>
    <property type="match status" value="1"/>
</dbReference>
<dbReference type="PANTHER" id="PTHR34408">
    <property type="entry name" value="FAMILY PROTEIN, PUTATIVE-RELATED"/>
    <property type="match status" value="1"/>
</dbReference>
<feature type="chain" id="PRO_5047442267" description="SH3b domain-containing protein" evidence="2">
    <location>
        <begin position="21"/>
        <end position="685"/>
    </location>
</feature>
<evidence type="ECO:0000313" key="5">
    <source>
        <dbReference type="Proteomes" id="UP001499910"/>
    </source>
</evidence>
<comment type="caution">
    <text evidence="4">The sequence shown here is derived from an EMBL/GenBank/DDBJ whole genome shotgun (WGS) entry which is preliminary data.</text>
</comment>
<dbReference type="Gene3D" id="2.60.120.380">
    <property type="match status" value="1"/>
</dbReference>
<dbReference type="InterPro" id="IPR052354">
    <property type="entry name" value="Cell_Wall_Dynamics_Protein"/>
</dbReference>
<evidence type="ECO:0000313" key="4">
    <source>
        <dbReference type="EMBL" id="GAA5068149.1"/>
    </source>
</evidence>
<feature type="compositionally biased region" description="Low complexity" evidence="1">
    <location>
        <begin position="449"/>
        <end position="463"/>
    </location>
</feature>
<dbReference type="EMBL" id="BAABHW010000001">
    <property type="protein sequence ID" value="GAA5068149.1"/>
    <property type="molecule type" value="Genomic_DNA"/>
</dbReference>
<feature type="region of interest" description="Disordered" evidence="1">
    <location>
        <begin position="438"/>
        <end position="463"/>
    </location>
</feature>
<dbReference type="Gene3D" id="2.30.30.40">
    <property type="entry name" value="SH3 Domains"/>
    <property type="match status" value="3"/>
</dbReference>
<keyword evidence="5" id="KW-1185">Reference proteome</keyword>
<feature type="domain" description="SH3b" evidence="3">
    <location>
        <begin position="165"/>
        <end position="221"/>
    </location>
</feature>
<evidence type="ECO:0000256" key="1">
    <source>
        <dbReference type="SAM" id="MobiDB-lite"/>
    </source>
</evidence>
<keyword evidence="2" id="KW-0732">Signal</keyword>
<dbReference type="Proteomes" id="UP001499910">
    <property type="component" value="Unassembled WGS sequence"/>
</dbReference>
<accession>A0ABP9L2C5</accession>
<organism evidence="4 5">
    <name type="scientific">[Roseibacterium] beibuensis</name>
    <dbReference type="NCBI Taxonomy" id="1193142"/>
    <lineage>
        <taxon>Bacteria</taxon>
        <taxon>Pseudomonadati</taxon>
        <taxon>Pseudomonadota</taxon>
        <taxon>Alphaproteobacteria</taxon>
        <taxon>Rhodobacterales</taxon>
        <taxon>Roseobacteraceae</taxon>
        <taxon>Roseicyclus</taxon>
    </lineage>
</organism>
<gene>
    <name evidence="4" type="ORF">GCM10023209_08430</name>
</gene>
<dbReference type="RefSeq" id="WP_259546485.1">
    <property type="nucleotide sequence ID" value="NZ_BAABHW010000001.1"/>
</dbReference>
<dbReference type="PANTHER" id="PTHR34408:SF1">
    <property type="entry name" value="GLYCOSYL HYDROLASE FAMILY 19 DOMAIN-CONTAINING PROTEIN HI_1415"/>
    <property type="match status" value="1"/>
</dbReference>
<protein>
    <recommendedName>
        <fullName evidence="3">SH3b domain-containing protein</fullName>
    </recommendedName>
</protein>
<dbReference type="InterPro" id="IPR003646">
    <property type="entry name" value="SH3-like_bac-type"/>
</dbReference>
<evidence type="ECO:0000259" key="3">
    <source>
        <dbReference type="Pfam" id="PF08239"/>
    </source>
</evidence>
<feature type="region of interest" description="Disordered" evidence="1">
    <location>
        <begin position="228"/>
        <end position="249"/>
    </location>
</feature>